<dbReference type="GO" id="GO:0010436">
    <property type="term" value="F:carotenoid dioxygenase activity"/>
    <property type="evidence" value="ECO:0007669"/>
    <property type="project" value="TreeGrafter"/>
</dbReference>
<name>A0AAW1RUY1_9CHLO</name>
<evidence type="ECO:0000256" key="3">
    <source>
        <dbReference type="ARBA" id="ARBA00023004"/>
    </source>
</evidence>
<comment type="cofactor">
    <cofactor evidence="4">
        <name>Fe(2+)</name>
        <dbReference type="ChEBI" id="CHEBI:29033"/>
    </cofactor>
    <text evidence="4">Binds 1 Fe(2+) ion per subunit.</text>
</comment>
<evidence type="ECO:0008006" key="8">
    <source>
        <dbReference type="Google" id="ProtNLM"/>
    </source>
</evidence>
<feature type="binding site" evidence="4">
    <location>
        <position position="225"/>
    </location>
    <ligand>
        <name>Fe cation</name>
        <dbReference type="ChEBI" id="CHEBI:24875"/>
        <note>catalytic</note>
    </ligand>
</feature>
<dbReference type="GO" id="GO:0016121">
    <property type="term" value="P:carotene catabolic process"/>
    <property type="evidence" value="ECO:0007669"/>
    <property type="project" value="TreeGrafter"/>
</dbReference>
<evidence type="ECO:0000313" key="6">
    <source>
        <dbReference type="EMBL" id="KAK9837122.1"/>
    </source>
</evidence>
<comment type="caution">
    <text evidence="6">The sequence shown here is derived from an EMBL/GenBank/DDBJ whole genome shotgun (WGS) entry which is preliminary data.</text>
</comment>
<accession>A0AAW1RUY1</accession>
<evidence type="ECO:0000256" key="1">
    <source>
        <dbReference type="ARBA" id="ARBA00006787"/>
    </source>
</evidence>
<dbReference type="PANTHER" id="PTHR10543">
    <property type="entry name" value="BETA-CAROTENE DIOXYGENASE"/>
    <property type="match status" value="1"/>
</dbReference>
<evidence type="ECO:0000256" key="5">
    <source>
        <dbReference type="SAM" id="MobiDB-lite"/>
    </source>
</evidence>
<feature type="binding site" evidence="4">
    <location>
        <position position="350"/>
    </location>
    <ligand>
        <name>Fe cation</name>
        <dbReference type="ChEBI" id="CHEBI:24875"/>
        <note>catalytic</note>
    </ligand>
</feature>
<feature type="region of interest" description="Disordered" evidence="5">
    <location>
        <begin position="1"/>
        <end position="27"/>
    </location>
</feature>
<gene>
    <name evidence="6" type="ORF">WJX81_004609</name>
</gene>
<dbReference type="PANTHER" id="PTHR10543:SF138">
    <property type="entry name" value="CAROTENOID OXYGENASE"/>
    <property type="match status" value="1"/>
</dbReference>
<keyword evidence="3 4" id="KW-0408">Iron</keyword>
<dbReference type="AlphaFoldDB" id="A0AAW1RUY1"/>
<feature type="binding site" evidence="4">
    <location>
        <position position="544"/>
    </location>
    <ligand>
        <name>Fe cation</name>
        <dbReference type="ChEBI" id="CHEBI:24875"/>
        <note>catalytic</note>
    </ligand>
</feature>
<keyword evidence="2 4" id="KW-0479">Metal-binding</keyword>
<evidence type="ECO:0000256" key="4">
    <source>
        <dbReference type="PIRSR" id="PIRSR604294-1"/>
    </source>
</evidence>
<sequence length="557" mass="61554">MTSTPAYAPATVPLPQPKGPQLDTDALPDEPLFRPRDWAAAFTSQPQEFDYWMDEVEGAVPEALRGTLFRNGPGNFERGEHAYAHPLDGDGYVTAFSFNADGRVHFRSRFVRTRELAAEQAAGAPLYRATFGTARPGGPLSNALDIRLKNPANTNVLLWGAVPHTRLLALWEAGPPYELDPHTLETKAGGPSSLDGWVRAGKAPSTTGSFVLDRALELGSALTAHPHIDPPAPGRSARLALWKWQSQMTVTGSCMRIDVVEYDEAWKRVGGNAFQMEDSFFNPHDFGMTPNHYVFFQNATSFSMWKYLFGLAGPAQCVELVPNQPMKVHVVPRGRGPAKVYEAENAFLIHHANAFEEGDDTIVWSSGWGPEALKTLASGSGMLGSWKVLMKGDFSGIPFTSFWRHRINRVTGEVRREVLYEGQSMDHPKVNPLFAGRPTRFAYFNGSFHVDKQQLAGPPQVWTRLDAETGEAQLWSPGLRCFTEELMFVPGAGGSETEDDGYLLGMYFDAGLERSCLVVLDAADFSKGPVARLWLKHHVPHGLHGFYSEQYYGPLTQ</sequence>
<dbReference type="EMBL" id="JALJOU010000023">
    <property type="protein sequence ID" value="KAK9837122.1"/>
    <property type="molecule type" value="Genomic_DNA"/>
</dbReference>
<feature type="binding site" evidence="4">
    <location>
        <position position="284"/>
    </location>
    <ligand>
        <name>Fe cation</name>
        <dbReference type="ChEBI" id="CHEBI:24875"/>
        <note>catalytic</note>
    </ligand>
</feature>
<keyword evidence="7" id="KW-1185">Reference proteome</keyword>
<organism evidence="6 7">
    <name type="scientific">Elliptochloris bilobata</name>
    <dbReference type="NCBI Taxonomy" id="381761"/>
    <lineage>
        <taxon>Eukaryota</taxon>
        <taxon>Viridiplantae</taxon>
        <taxon>Chlorophyta</taxon>
        <taxon>core chlorophytes</taxon>
        <taxon>Trebouxiophyceae</taxon>
        <taxon>Trebouxiophyceae incertae sedis</taxon>
        <taxon>Elliptochloris clade</taxon>
        <taxon>Elliptochloris</taxon>
    </lineage>
</organism>
<dbReference type="Proteomes" id="UP001445335">
    <property type="component" value="Unassembled WGS sequence"/>
</dbReference>
<proteinExistence type="inferred from homology"/>
<evidence type="ECO:0000313" key="7">
    <source>
        <dbReference type="Proteomes" id="UP001445335"/>
    </source>
</evidence>
<dbReference type="GO" id="GO:0046872">
    <property type="term" value="F:metal ion binding"/>
    <property type="evidence" value="ECO:0007669"/>
    <property type="project" value="UniProtKB-KW"/>
</dbReference>
<dbReference type="Pfam" id="PF03055">
    <property type="entry name" value="RPE65"/>
    <property type="match status" value="1"/>
</dbReference>
<protein>
    <recommendedName>
        <fullName evidence="8">Dioxygenase</fullName>
    </recommendedName>
</protein>
<reference evidence="6 7" key="1">
    <citation type="journal article" date="2024" name="Nat. Commun.">
        <title>Phylogenomics reveals the evolutionary origins of lichenization in chlorophyte algae.</title>
        <authorList>
            <person name="Puginier C."/>
            <person name="Libourel C."/>
            <person name="Otte J."/>
            <person name="Skaloud P."/>
            <person name="Haon M."/>
            <person name="Grisel S."/>
            <person name="Petersen M."/>
            <person name="Berrin J.G."/>
            <person name="Delaux P.M."/>
            <person name="Dal Grande F."/>
            <person name="Keller J."/>
        </authorList>
    </citation>
    <scope>NUCLEOTIDE SEQUENCE [LARGE SCALE GENOMIC DNA]</scope>
    <source>
        <strain evidence="6 7">SAG 245.80</strain>
    </source>
</reference>
<evidence type="ECO:0000256" key="2">
    <source>
        <dbReference type="ARBA" id="ARBA00022723"/>
    </source>
</evidence>
<dbReference type="InterPro" id="IPR004294">
    <property type="entry name" value="Carotenoid_Oase"/>
</dbReference>
<comment type="similarity">
    <text evidence="1">Belongs to the carotenoid oxygenase family.</text>
</comment>